<dbReference type="FunFam" id="3.40.50.300:FF:000813">
    <property type="entry name" value="helicase POLQ-like isoform X1"/>
    <property type="match status" value="1"/>
</dbReference>
<evidence type="ECO:0000256" key="3">
    <source>
        <dbReference type="ARBA" id="ARBA00007705"/>
    </source>
</evidence>
<evidence type="ECO:0000256" key="8">
    <source>
        <dbReference type="ARBA" id="ARBA00022763"/>
    </source>
</evidence>
<dbReference type="GO" id="GO:0003887">
    <property type="term" value="F:DNA-directed DNA polymerase activity"/>
    <property type="evidence" value="ECO:0007669"/>
    <property type="project" value="UniProtKB-KW"/>
</dbReference>
<dbReference type="InterPro" id="IPR027417">
    <property type="entry name" value="P-loop_NTPase"/>
</dbReference>
<dbReference type="PANTHER" id="PTHR10133">
    <property type="entry name" value="DNA POLYMERASE I"/>
    <property type="match status" value="1"/>
</dbReference>
<feature type="region of interest" description="Disordered" evidence="16">
    <location>
        <begin position="1463"/>
        <end position="1522"/>
    </location>
</feature>
<sequence length="2247" mass="249081">MAFSQSLDLDESAFRELEQHLVVAPPAAAAELPKVNSSREHFSEYFQDEFSYVSNLADNKDATSIFDGQVCIEDICSEAEEPNNLDQSSFLCPVKDQESSRQFAEDLQFSRTMAMTEAAGETTMITQNLSRMSPNQLQLSPTQRNASIREASIREAVSESSLVPVDVEALKSLAAWNLPHSILSEYKRKGVVQMFDWQAECLSKPRVVFEHCNLVYSAPTSAGKTLVSEILLLKTVLERNKKVLLILPFISVVREKTFYLQDLLTPAGYRVEGFFGGYTPPDGFDSINVAICTIEKANSIVNKLLEQGKLDVIGCVVVDEVHLISEKGRGYILELLLAKILYMSRKNALQIQVITMSATLANVELLRRWLDAELYITNYRPVALLEMIKVGTKIYDQQLDFQRDVSKESLVPCLSNDPDHVAQLCIETLLEGCSVIVFCPSRDWCESLAVQLATAIRGLLQSGTELSGRLRSNLNPEAIKDVKQQLSEIPTGLDDTMAKAVTYACAFHHAGLTTEERDIVEACFKAGALKVLVATSTLSSGVNLPARRVIIRSPLFGKSQMSSLTYRQMIGRAGRTGKDTLGESILICSESNQRVGRELVQAQLQPISSCLGMDDSTHLKRALLEVISSGVASTRQEIESFVNCTLLSAEKAMAKQSEEQQQQQEQDSDSQFIAEALDFLIDYEFIRHQVDEDVGTANYVATRLGSACLASSMPPGDGLILFAELQKSRRSFVLETDLHAVYLVTPYSVCYQLQDLDWLLYLDMWEKLSPSMKKVGELVGVKEAFLIKAMRGQSKLDYKQMQIHKRFYTALALQELVNETPINVVAHKFKCNRGVLQGLQQISSTFAGIVTAFCTSLQWSNIALIVSQFKDRLFFGIHRDLIDLMRLPDLSQKRARAIYDAGFTSVVELASTDALVLEKVLYNSLSFDSAKQHDHENAHEAAKRNMIRNFFITGKAGMTVAEAAKLLIDQAQKHLQHEIGVGSIKWSQNRMENKSADSGMEVELHMSLEEEQAQKMPPTKRKSTGEEEGNVTPPKISKMTPLGVVNVTKNTTQKLAEKPKTMTKEKASVNATKVTPKKTVDASKDVPQSATAAAHTATHKTKSIPKGVPTEVLKEILNPNKVQNQTPKTNVKSPQTKDTQSVNTSMMTRRKSLELNKLKALQPAPVASTNTPKTNNVPKAATNASHLGTQKTNNIPKGVPTEVLKEILNPNKVQNQTPKTNVKSPQIKDTQSVNTPRLTVRKTSEILEQKVVKPAPVASKNTPKTSNIPKAVSPGVLRENSGRVPYQKVHNETPKTSVIPERKIDNRSADTRRTAKDYLEERYPRSSCGPEKRTMPRRCTVDFNGQKENRNYSPPSTSKALREELQKKQTEENRRIALMKLNQRRDKLEAAQTTPLVNGKPRAVISSRDPRLNRVYDAQIATQQEQSPAIKPSFVEEDIFMGDDSFLMSTGVTAALTAAECKQTVVPTSNSEADEIPSSQPREEEGTHASSPHSSRFIRSIRSQRLQSPRSMASSSGIARSTPGCGSFLSSAKISPRVSTIVPTNGTSHAELSVVSNGAGMVSTELQLSNMTLENSLLKHPQQLNASHILSYSEADDKALSFDRIEITDICGNRELFQLALNELQAASRCGFSVCLQAQAGKAKPLIGANLLINQMAAAKQREAAAGKPALFQVDDARFIAGVAFCLADNVVYYMCMQEEGTEIPTGLKVQELCLLLNRPELTLLVHDAKEQMKALFRGVPELHNIAAKVEDPKVANWLLQPEISISFKNMCQQFAPECTALVELCGSGRGYSSHGLDTSSAILPKLRASIEACVTVHILKGQLEVLERTGQLASCFRDVEMPIQLVLCKMECYGFPAKQQRMTRLVKYMLDSLKKVEKKIYAMHGSYFNLGSTQAVANVLGLHKKPTGRVSTSRQVLEKLGSPISELILDHRKLSMQIDKCMQPLIKCCVANRIHGHSITYTATGRISMSEPNLQNVAKNFDIRMGSEVVLISPRSVFKCIDEKRCLLSADYCQLEMRILAHLSEDKALVSVMNSPHDLFTAIAAHWNKISEAEVTEKMRSGTKQICYGIVYGMGMRSLADALQCTESEAQLTCEQFHQAHPGIRAYTDKVLRFARAEGFVETITGRRRHLDHIKSGEQNLIKQAERQAINTTVQGSAADIAKKAMLDMEKNVGRYWDKLGVEENSIKLVLHIHDELIYEVPEAKAKKIAKILRLTMENVGKGKLSVPLKVKVKMGPSWGEMRTNQ</sequence>
<evidence type="ECO:0000256" key="15">
    <source>
        <dbReference type="ARBA" id="ARBA00074669"/>
    </source>
</evidence>
<feature type="region of interest" description="Disordered" evidence="16">
    <location>
        <begin position="1257"/>
        <end position="1278"/>
    </location>
</feature>
<dbReference type="PANTHER" id="PTHR10133:SF62">
    <property type="entry name" value="DNA POLYMERASE THETA"/>
    <property type="match status" value="1"/>
</dbReference>
<reference evidence="19 20" key="1">
    <citation type="submission" date="2024-02" db="EMBL/GenBank/DDBJ databases">
        <title>A chromosome-level genome assembly of Drosophila madeirensis, a fruit fly species endemic to Madeira island.</title>
        <authorList>
            <person name="Tomihara K."/>
            <person name="Llopart A."/>
            <person name="Yamamoto D."/>
        </authorList>
    </citation>
    <scope>NUCLEOTIDE SEQUENCE [LARGE SCALE GENOMIC DNA]</scope>
    <source>
        <strain evidence="19 20">RF1</strain>
    </source>
</reference>
<dbReference type="Pfam" id="PF00271">
    <property type="entry name" value="Helicase_C"/>
    <property type="match status" value="1"/>
</dbReference>
<dbReference type="Gene3D" id="3.30.420.10">
    <property type="entry name" value="Ribonuclease H-like superfamily/Ribonuclease H"/>
    <property type="match status" value="1"/>
</dbReference>
<dbReference type="GO" id="GO:0006261">
    <property type="term" value="P:DNA-templated DNA replication"/>
    <property type="evidence" value="ECO:0007669"/>
    <property type="project" value="InterPro"/>
</dbReference>
<feature type="domain" description="Helicase ATP-binding" evidence="17">
    <location>
        <begin position="205"/>
        <end position="378"/>
    </location>
</feature>
<feature type="compositionally biased region" description="Polar residues" evidence="16">
    <location>
        <begin position="1259"/>
        <end position="1268"/>
    </location>
</feature>
<evidence type="ECO:0000259" key="18">
    <source>
        <dbReference type="PROSITE" id="PS51194"/>
    </source>
</evidence>
<dbReference type="InterPro" id="IPR043502">
    <property type="entry name" value="DNA/RNA_pol_sf"/>
</dbReference>
<gene>
    <name evidence="19" type="ORF">DMAD_10782</name>
</gene>
<dbReference type="GO" id="GO:0097681">
    <property type="term" value="P:double-strand break repair via alternative nonhomologous end joining"/>
    <property type="evidence" value="ECO:0007669"/>
    <property type="project" value="TreeGrafter"/>
</dbReference>
<evidence type="ECO:0000256" key="14">
    <source>
        <dbReference type="ARBA" id="ARBA00049244"/>
    </source>
</evidence>
<dbReference type="Gene3D" id="1.20.1060.10">
    <property type="entry name" value="Taq DNA Polymerase, Chain T, domain 4"/>
    <property type="match status" value="1"/>
</dbReference>
<evidence type="ECO:0000256" key="16">
    <source>
        <dbReference type="SAM" id="MobiDB-lite"/>
    </source>
</evidence>
<keyword evidence="6" id="KW-0548">Nucleotidyltransferase</keyword>
<accession>A0AAU9FAY1</accession>
<dbReference type="Pfam" id="PF00270">
    <property type="entry name" value="DEAD"/>
    <property type="match status" value="1"/>
</dbReference>
<dbReference type="PROSITE" id="PS51192">
    <property type="entry name" value="HELICASE_ATP_BIND_1"/>
    <property type="match status" value="1"/>
</dbReference>
<dbReference type="SMART" id="SM00490">
    <property type="entry name" value="HELICc"/>
    <property type="match status" value="1"/>
</dbReference>
<comment type="similarity">
    <text evidence="3">Belongs to the DNA polymerase type-A family.</text>
</comment>
<feature type="region of interest" description="Disordered" evidence="16">
    <location>
        <begin position="1214"/>
        <end position="1234"/>
    </location>
</feature>
<evidence type="ECO:0000313" key="20">
    <source>
        <dbReference type="Proteomes" id="UP001500889"/>
    </source>
</evidence>
<dbReference type="PRINTS" id="PR00868">
    <property type="entry name" value="DNAPOLI"/>
</dbReference>
<keyword evidence="20" id="KW-1185">Reference proteome</keyword>
<feature type="region of interest" description="Disordered" evidence="16">
    <location>
        <begin position="1010"/>
        <end position="1038"/>
    </location>
</feature>
<feature type="compositionally biased region" description="Basic and acidic residues" evidence="16">
    <location>
        <begin position="1321"/>
        <end position="1334"/>
    </location>
</feature>
<dbReference type="CDD" id="cd18026">
    <property type="entry name" value="DEXHc_POLQ-like"/>
    <property type="match status" value="1"/>
</dbReference>
<keyword evidence="7" id="KW-0547">Nucleotide-binding</keyword>
<evidence type="ECO:0000256" key="13">
    <source>
        <dbReference type="ARBA" id="ARBA00023242"/>
    </source>
</evidence>
<dbReference type="CDD" id="cd18795">
    <property type="entry name" value="SF2_C_Ski2"/>
    <property type="match status" value="1"/>
</dbReference>
<dbReference type="SUPFAM" id="SSF53098">
    <property type="entry name" value="Ribonuclease H-like"/>
    <property type="match status" value="1"/>
</dbReference>
<dbReference type="Gene3D" id="1.10.150.20">
    <property type="entry name" value="5' to 3' exonuclease, C-terminal subdomain"/>
    <property type="match status" value="1"/>
</dbReference>
<feature type="compositionally biased region" description="Basic and acidic residues" evidence="16">
    <location>
        <begin position="1056"/>
        <end position="1067"/>
    </location>
</feature>
<dbReference type="GO" id="GO:0005634">
    <property type="term" value="C:nucleus"/>
    <property type="evidence" value="ECO:0007669"/>
    <property type="project" value="UniProtKB-SubCell"/>
</dbReference>
<dbReference type="InterPro" id="IPR012337">
    <property type="entry name" value="RNaseH-like_sf"/>
</dbReference>
<comment type="subcellular location">
    <subcellularLocation>
        <location evidence="2">Nucleus</location>
    </subcellularLocation>
</comment>
<keyword evidence="12" id="KW-0234">DNA repair</keyword>
<dbReference type="InterPro" id="IPR014001">
    <property type="entry name" value="Helicase_ATP-bd"/>
</dbReference>
<keyword evidence="11" id="KW-0239">DNA-directed DNA polymerase</keyword>
<dbReference type="SUPFAM" id="SSF46785">
    <property type="entry name" value="Winged helix' DNA-binding domain"/>
    <property type="match status" value="1"/>
</dbReference>
<evidence type="ECO:0000256" key="7">
    <source>
        <dbReference type="ARBA" id="ARBA00022741"/>
    </source>
</evidence>
<keyword evidence="9" id="KW-0378">Hydrolase</keyword>
<evidence type="ECO:0000256" key="10">
    <source>
        <dbReference type="ARBA" id="ARBA00022840"/>
    </source>
</evidence>
<name>A0AAU9FAY1_DROMD</name>
<dbReference type="InterPro" id="IPR048960">
    <property type="entry name" value="POLQ-like_helical"/>
</dbReference>
<dbReference type="InterPro" id="IPR036397">
    <property type="entry name" value="RNaseH_sf"/>
</dbReference>
<evidence type="ECO:0000313" key="19">
    <source>
        <dbReference type="EMBL" id="BFF92805.1"/>
    </source>
</evidence>
<dbReference type="InterPro" id="IPR011545">
    <property type="entry name" value="DEAD/DEAH_box_helicase_dom"/>
</dbReference>
<evidence type="ECO:0000256" key="11">
    <source>
        <dbReference type="ARBA" id="ARBA00022932"/>
    </source>
</evidence>
<dbReference type="FunFam" id="1.10.150.20:FF:000070">
    <property type="entry name" value="DNA polymerase I, putative"/>
    <property type="match status" value="1"/>
</dbReference>
<dbReference type="SUPFAM" id="SSF52540">
    <property type="entry name" value="P-loop containing nucleoside triphosphate hydrolases"/>
    <property type="match status" value="1"/>
</dbReference>
<dbReference type="InterPro" id="IPR036390">
    <property type="entry name" value="WH_DNA-bd_sf"/>
</dbReference>
<dbReference type="CDD" id="cd08638">
    <property type="entry name" value="DNA_pol_A_theta"/>
    <property type="match status" value="1"/>
</dbReference>
<dbReference type="InterPro" id="IPR002298">
    <property type="entry name" value="DNA_polymerase_A"/>
</dbReference>
<evidence type="ECO:0000256" key="5">
    <source>
        <dbReference type="ARBA" id="ARBA00022679"/>
    </source>
</evidence>
<protein>
    <recommendedName>
        <fullName evidence="15">DNA polymerase theta</fullName>
        <ecNumber evidence="4">2.7.7.7</ecNumber>
    </recommendedName>
</protein>
<dbReference type="Pfam" id="PF00476">
    <property type="entry name" value="DNA_pol_A"/>
    <property type="match status" value="1"/>
</dbReference>
<dbReference type="EMBL" id="AP029263">
    <property type="protein sequence ID" value="BFF92805.1"/>
    <property type="molecule type" value="Genomic_DNA"/>
</dbReference>
<dbReference type="GO" id="GO:0005524">
    <property type="term" value="F:ATP binding"/>
    <property type="evidence" value="ECO:0007669"/>
    <property type="project" value="UniProtKB-KW"/>
</dbReference>
<feature type="domain" description="Helicase C-terminal" evidence="18">
    <location>
        <begin position="425"/>
        <end position="642"/>
    </location>
</feature>
<dbReference type="PROSITE" id="PS51194">
    <property type="entry name" value="HELICASE_CTER"/>
    <property type="match status" value="1"/>
</dbReference>
<evidence type="ECO:0000259" key="17">
    <source>
        <dbReference type="PROSITE" id="PS51192"/>
    </source>
</evidence>
<dbReference type="Pfam" id="PF20470">
    <property type="entry name" value="HTH_61"/>
    <property type="match status" value="1"/>
</dbReference>
<dbReference type="SUPFAM" id="SSF158702">
    <property type="entry name" value="Sec63 N-terminal domain-like"/>
    <property type="match status" value="1"/>
</dbReference>
<keyword evidence="5" id="KW-0808">Transferase</keyword>
<dbReference type="SMART" id="SM00487">
    <property type="entry name" value="DEXDc"/>
    <property type="match status" value="1"/>
</dbReference>
<keyword evidence="13" id="KW-0539">Nucleus</keyword>
<evidence type="ECO:0000256" key="2">
    <source>
        <dbReference type="ARBA" id="ARBA00004123"/>
    </source>
</evidence>
<evidence type="ECO:0000256" key="9">
    <source>
        <dbReference type="ARBA" id="ARBA00022801"/>
    </source>
</evidence>
<dbReference type="SMART" id="SM00482">
    <property type="entry name" value="POLAc"/>
    <property type="match status" value="1"/>
</dbReference>
<comment type="catalytic activity">
    <reaction evidence="14">
        <text>DNA(n) + a 2'-deoxyribonucleoside 5'-triphosphate = DNA(n+1) + diphosphate</text>
        <dbReference type="Rhea" id="RHEA:22508"/>
        <dbReference type="Rhea" id="RHEA-COMP:17339"/>
        <dbReference type="Rhea" id="RHEA-COMP:17340"/>
        <dbReference type="ChEBI" id="CHEBI:33019"/>
        <dbReference type="ChEBI" id="CHEBI:61560"/>
        <dbReference type="ChEBI" id="CHEBI:173112"/>
        <dbReference type="EC" id="2.7.7.7"/>
    </reaction>
</comment>
<evidence type="ECO:0000256" key="6">
    <source>
        <dbReference type="ARBA" id="ARBA00022695"/>
    </source>
</evidence>
<dbReference type="Gene3D" id="3.40.50.300">
    <property type="entry name" value="P-loop containing nucleotide triphosphate hydrolases"/>
    <property type="match status" value="2"/>
</dbReference>
<evidence type="ECO:0000256" key="12">
    <source>
        <dbReference type="ARBA" id="ARBA00023204"/>
    </source>
</evidence>
<dbReference type="EC" id="2.7.7.7" evidence="4"/>
<feature type="region of interest" description="Disordered" evidence="16">
    <location>
        <begin position="1056"/>
        <end position="1108"/>
    </location>
</feature>
<feature type="region of interest" description="Disordered" evidence="16">
    <location>
        <begin position="1120"/>
        <end position="1146"/>
    </location>
</feature>
<feature type="compositionally biased region" description="Low complexity" evidence="16">
    <location>
        <begin position="1490"/>
        <end position="1511"/>
    </location>
</feature>
<keyword evidence="8" id="KW-0227">DNA damage</keyword>
<dbReference type="GO" id="GO:0042575">
    <property type="term" value="C:DNA polymerase complex"/>
    <property type="evidence" value="ECO:0007669"/>
    <property type="project" value="UniProtKB-ARBA"/>
</dbReference>
<keyword evidence="10" id="KW-0067">ATP-binding</keyword>
<proteinExistence type="inferred from homology"/>
<dbReference type="Proteomes" id="UP001500889">
    <property type="component" value="Chromosome O"/>
</dbReference>
<dbReference type="InterPro" id="IPR001098">
    <property type="entry name" value="DNA-dir_DNA_pol_A_palm_dom"/>
</dbReference>
<evidence type="ECO:0000256" key="4">
    <source>
        <dbReference type="ARBA" id="ARBA00012417"/>
    </source>
</evidence>
<evidence type="ECO:0000256" key="1">
    <source>
        <dbReference type="ARBA" id="ARBA00001946"/>
    </source>
</evidence>
<dbReference type="InterPro" id="IPR046931">
    <property type="entry name" value="HTH_61"/>
</dbReference>
<dbReference type="GO" id="GO:0003677">
    <property type="term" value="F:DNA binding"/>
    <property type="evidence" value="ECO:0007669"/>
    <property type="project" value="InterPro"/>
</dbReference>
<comment type="cofactor">
    <cofactor evidence="1">
        <name>Mg(2+)</name>
        <dbReference type="ChEBI" id="CHEBI:18420"/>
    </cofactor>
</comment>
<dbReference type="FunFam" id="1.10.3380.20:FF:000001">
    <property type="entry name" value="DNA polymerase theta"/>
    <property type="match status" value="1"/>
</dbReference>
<dbReference type="InterPro" id="IPR001650">
    <property type="entry name" value="Helicase_C-like"/>
</dbReference>
<dbReference type="Gene3D" id="1.10.3380.20">
    <property type="match status" value="1"/>
</dbReference>
<organism evidence="19 20">
    <name type="scientific">Drosophila madeirensis</name>
    <name type="common">Fruit fly</name>
    <dbReference type="NCBI Taxonomy" id="30013"/>
    <lineage>
        <taxon>Eukaryota</taxon>
        <taxon>Metazoa</taxon>
        <taxon>Ecdysozoa</taxon>
        <taxon>Arthropoda</taxon>
        <taxon>Hexapoda</taxon>
        <taxon>Insecta</taxon>
        <taxon>Pterygota</taxon>
        <taxon>Neoptera</taxon>
        <taxon>Endopterygota</taxon>
        <taxon>Diptera</taxon>
        <taxon>Brachycera</taxon>
        <taxon>Muscomorpha</taxon>
        <taxon>Ephydroidea</taxon>
        <taxon>Drosophilidae</taxon>
        <taxon>Drosophila</taxon>
        <taxon>Sophophora</taxon>
    </lineage>
</organism>
<feature type="region of interest" description="Disordered" evidence="16">
    <location>
        <begin position="1321"/>
        <end position="1361"/>
    </location>
</feature>
<dbReference type="SUPFAM" id="SSF56672">
    <property type="entry name" value="DNA/RNA polymerases"/>
    <property type="match status" value="1"/>
</dbReference>
<dbReference type="Gene3D" id="3.30.70.370">
    <property type="match status" value="1"/>
</dbReference>
<dbReference type="Pfam" id="PF21099">
    <property type="entry name" value="POLQ_helical"/>
    <property type="match status" value="1"/>
</dbReference>
<dbReference type="GO" id="GO:0016787">
    <property type="term" value="F:hydrolase activity"/>
    <property type="evidence" value="ECO:0007669"/>
    <property type="project" value="UniProtKB-KW"/>
</dbReference>